<feature type="domain" description="Cell envelope-related transcriptional attenuator" evidence="3">
    <location>
        <begin position="80"/>
        <end position="222"/>
    </location>
</feature>
<comment type="similarity">
    <text evidence="1">Belongs to the LytR/CpsA/Psr (LCP) family.</text>
</comment>
<sequence>MPKKSHKIRNTILIVLAVIIVAIIGVGGYAMHNLHQASKNSYQPATAKNSRPDAVNQKHPISILLLGTDTGALGRDYKGRTDSMMLVTLNPSTKTTTMVSIPRDAVVNIPGDGVVKINSAYTYNGASSAMNVVSQWLNVPVDYFGLINMGGLKKAINEVGGIDIAPIQTFSYSGYHYKQGQMTHFDGDKALQYSRMRYQDPRGDYGRQERQRQLLTALIKKSVNIKSILNSGFLNSLSTQAQTNLNLGKLTDLAINYRDTNQHVNSTYLQGNGDMINGVSFQVVPQNEKQRITNLVRKNLDLKPAQTGTKYDYR</sequence>
<dbReference type="NCBIfam" id="TIGR00350">
    <property type="entry name" value="lytR_cpsA_psr"/>
    <property type="match status" value="1"/>
</dbReference>
<accession>A0A9W6AZM5</accession>
<evidence type="ECO:0000259" key="3">
    <source>
        <dbReference type="Pfam" id="PF03816"/>
    </source>
</evidence>
<dbReference type="Pfam" id="PF03816">
    <property type="entry name" value="LytR_cpsA_psr"/>
    <property type="match status" value="1"/>
</dbReference>
<evidence type="ECO:0000256" key="2">
    <source>
        <dbReference type="SAM" id="Phobius"/>
    </source>
</evidence>
<evidence type="ECO:0000313" key="5">
    <source>
        <dbReference type="Proteomes" id="UP001144204"/>
    </source>
</evidence>
<gene>
    <name evidence="4" type="ORF">WR164_03310</name>
</gene>
<dbReference type="PANTHER" id="PTHR33392">
    <property type="entry name" value="POLYISOPRENYL-TEICHOIC ACID--PEPTIDOGLYCAN TEICHOIC ACID TRANSFERASE TAGU"/>
    <property type="match status" value="1"/>
</dbReference>
<comment type="caution">
    <text evidence="4">The sequence shown here is derived from an EMBL/GenBank/DDBJ whole genome shotgun (WGS) entry which is preliminary data.</text>
</comment>
<organism evidence="4 5">
    <name type="scientific">Philodulcilactobacillus myokoensis</name>
    <dbReference type="NCBI Taxonomy" id="2929573"/>
    <lineage>
        <taxon>Bacteria</taxon>
        <taxon>Bacillati</taxon>
        <taxon>Bacillota</taxon>
        <taxon>Bacilli</taxon>
        <taxon>Lactobacillales</taxon>
        <taxon>Lactobacillaceae</taxon>
        <taxon>Philodulcilactobacillus</taxon>
    </lineage>
</organism>
<feature type="transmembrane region" description="Helical" evidence="2">
    <location>
        <begin position="12"/>
        <end position="31"/>
    </location>
</feature>
<evidence type="ECO:0000256" key="1">
    <source>
        <dbReference type="ARBA" id="ARBA00006068"/>
    </source>
</evidence>
<keyword evidence="5" id="KW-1185">Reference proteome</keyword>
<keyword evidence="2" id="KW-1133">Transmembrane helix</keyword>
<proteinExistence type="inferred from homology"/>
<reference evidence="4" key="2">
    <citation type="journal article" date="2023" name="PLoS ONE">
        <title>Philodulcilactobacillus myokoensis gen. nov., sp. nov., a fructophilic, acidophilic, and agar-phobic lactic acid bacterium isolated from fermented vegetable extracts.</title>
        <authorList>
            <person name="Kouya T."/>
            <person name="Ishiyama Y."/>
            <person name="Ohashi S."/>
            <person name="Kumakubo R."/>
            <person name="Yamazaki T."/>
            <person name="Otaki T."/>
        </authorList>
    </citation>
    <scope>NUCLEOTIDE SEQUENCE</scope>
    <source>
        <strain evidence="4">WR16-4</strain>
    </source>
</reference>
<name>A0A9W6AZM5_9LACO</name>
<dbReference type="PANTHER" id="PTHR33392:SF6">
    <property type="entry name" value="POLYISOPRENYL-TEICHOIC ACID--PEPTIDOGLYCAN TEICHOIC ACID TRANSFERASE TAGU"/>
    <property type="match status" value="1"/>
</dbReference>
<dbReference type="EMBL" id="BRPL01000002">
    <property type="protein sequence ID" value="GLB46352.1"/>
    <property type="molecule type" value="Genomic_DNA"/>
</dbReference>
<evidence type="ECO:0000313" key="4">
    <source>
        <dbReference type="EMBL" id="GLB46352.1"/>
    </source>
</evidence>
<dbReference type="InterPro" id="IPR050922">
    <property type="entry name" value="LytR/CpsA/Psr_CW_biosynth"/>
</dbReference>
<reference evidence="4" key="1">
    <citation type="submission" date="2022-07" db="EMBL/GenBank/DDBJ databases">
        <authorList>
            <person name="Kouya T."/>
            <person name="Ishiyama Y."/>
        </authorList>
    </citation>
    <scope>NUCLEOTIDE SEQUENCE</scope>
    <source>
        <strain evidence="4">WR16-4</strain>
    </source>
</reference>
<dbReference type="Gene3D" id="3.40.630.190">
    <property type="entry name" value="LCP protein"/>
    <property type="match status" value="1"/>
</dbReference>
<dbReference type="AlphaFoldDB" id="A0A9W6AZM5"/>
<keyword evidence="2" id="KW-0812">Transmembrane</keyword>
<dbReference type="InterPro" id="IPR004474">
    <property type="entry name" value="LytR_CpsA_psr"/>
</dbReference>
<protein>
    <submittedName>
        <fullName evidence="4">LytR family transcriptional regulator</fullName>
    </submittedName>
</protein>
<keyword evidence="2" id="KW-0472">Membrane</keyword>
<dbReference type="Proteomes" id="UP001144204">
    <property type="component" value="Unassembled WGS sequence"/>
</dbReference>
<dbReference type="RefSeq" id="WP_286135818.1">
    <property type="nucleotide sequence ID" value="NZ_BRPL01000002.1"/>
</dbReference>